<comment type="similarity">
    <text evidence="2 11">Belongs to the FKBP-type PPIase family. Tig subfamily.</text>
</comment>
<feature type="domain" description="PPIase FKBP-type" evidence="13">
    <location>
        <begin position="172"/>
        <end position="256"/>
    </location>
</feature>
<dbReference type="SUPFAM" id="SSF109998">
    <property type="entry name" value="Triger factor/SurA peptide-binding domain-like"/>
    <property type="match status" value="1"/>
</dbReference>
<organism evidence="16 17">
    <name type="scientific">Candidatus Synechococcus calcipolaris G9</name>
    <dbReference type="NCBI Taxonomy" id="1497997"/>
    <lineage>
        <taxon>Bacteria</taxon>
        <taxon>Bacillati</taxon>
        <taxon>Cyanobacteriota</taxon>
        <taxon>Cyanophyceae</taxon>
        <taxon>Synechococcales</taxon>
        <taxon>Synechococcaceae</taxon>
        <taxon>Synechococcus</taxon>
    </lineage>
</organism>
<evidence type="ECO:0000256" key="4">
    <source>
        <dbReference type="ARBA" id="ARBA00016902"/>
    </source>
</evidence>
<evidence type="ECO:0000256" key="9">
    <source>
        <dbReference type="ARBA" id="ARBA00023306"/>
    </source>
</evidence>
<keyword evidence="8 11" id="KW-0413">Isomerase</keyword>
<evidence type="ECO:0000259" key="14">
    <source>
        <dbReference type="Pfam" id="PF05697"/>
    </source>
</evidence>
<dbReference type="EC" id="5.2.1.8" evidence="3 11"/>
<keyword evidence="11" id="KW-0963">Cytoplasm</keyword>
<dbReference type="HAMAP" id="MF_00303">
    <property type="entry name" value="Trigger_factor_Tig"/>
    <property type="match status" value="1"/>
</dbReference>
<dbReference type="EMBL" id="JAKKUT010000001">
    <property type="protein sequence ID" value="MDG2989383.1"/>
    <property type="molecule type" value="Genomic_DNA"/>
</dbReference>
<reference evidence="16" key="1">
    <citation type="journal article" date="2022" name="Genome Biol. Evol.">
        <title>A New Gene Family Diagnostic for Intracellular Biomineralization of Amorphous Ca Carbonates by Cyanobacteria.</title>
        <authorList>
            <person name="Benzerara K."/>
            <person name="Duprat E."/>
            <person name="Bitard-Feildel T."/>
            <person name="Caumes G."/>
            <person name="Cassier-Chauvat C."/>
            <person name="Chauvat F."/>
            <person name="Dezi M."/>
            <person name="Diop S.I."/>
            <person name="Gaschignard G."/>
            <person name="Gorgen S."/>
            <person name="Gugger M."/>
            <person name="Lopez-Garcia P."/>
            <person name="Millet M."/>
            <person name="Skouri-Panet F."/>
            <person name="Moreira D."/>
            <person name="Callebaut I."/>
        </authorList>
    </citation>
    <scope>NUCLEOTIDE SEQUENCE</scope>
    <source>
        <strain evidence="16">G9</strain>
    </source>
</reference>
<proteinExistence type="inferred from homology"/>
<evidence type="ECO:0000256" key="5">
    <source>
        <dbReference type="ARBA" id="ARBA00022618"/>
    </source>
</evidence>
<sequence>MTEASVLKVTQEKLPASRVGLDIEIPGNVSQSTYDRVLNNFLRKAAIPGFRKGKVPRKILIQQIGPERIKYAALEELLETHIKAAIAQEKVSFLGNVSLTSDFDVLMETFEPGQVFHVKIAVDVLPEIAITPEQYTELTIGYRSKTYDPTDVDQILLNQQKERATLIPIEGDRPAQGEDIVLVDFSAVDKETGEVLEDAQGEDVQIDLSETNFLPDFQAAIVGMTVGETIEVDVTFPEDYQEEAFANSTATFTIILNEIKERELPPLDDAFAQDCSEFDTLEELREVLEERTQKAVEDENRQAKESAILSKLLEGIDFEVPEVLIKEETQRRIQQLLNRLEEQGMKMPKSLSTDMQKNLEQGLRGVSVEAVQKDLLLEEIAHQESIEPDPKEVEEQVELVLKALGKKSASRERVHGIMADELRKRAVVDWLIEKNHLEINDEPEDDEESENDGSEASQSPDIAQGSDPITEVIDTTATTIEDDLQEPSPDTAEESVTAIANEPKKKRSSKKANPGPSGE</sequence>
<evidence type="ECO:0000256" key="3">
    <source>
        <dbReference type="ARBA" id="ARBA00013194"/>
    </source>
</evidence>
<evidence type="ECO:0000259" key="15">
    <source>
        <dbReference type="Pfam" id="PF05698"/>
    </source>
</evidence>
<comment type="function">
    <text evidence="11">Involved in protein export. Acts as a chaperone by maintaining the newly synthesized protein in an open conformation. Functions as a peptidyl-prolyl cis-trans isomerase.</text>
</comment>
<comment type="caution">
    <text evidence="16">The sequence shown here is derived from an EMBL/GenBank/DDBJ whole genome shotgun (WGS) entry which is preliminary data.</text>
</comment>
<name>A0ABT6ETZ9_9SYNE</name>
<dbReference type="Pfam" id="PF05698">
    <property type="entry name" value="Trigger_C"/>
    <property type="match status" value="1"/>
</dbReference>
<evidence type="ECO:0000256" key="7">
    <source>
        <dbReference type="ARBA" id="ARBA00023186"/>
    </source>
</evidence>
<dbReference type="InterPro" id="IPR027304">
    <property type="entry name" value="Trigger_fact/SurA_dom_sf"/>
</dbReference>
<comment type="subcellular location">
    <subcellularLocation>
        <location evidence="11">Cytoplasm</location>
    </subcellularLocation>
    <text evidence="11">About half TF is bound to the ribosome near the polypeptide exit tunnel while the other half is free in the cytoplasm.</text>
</comment>
<dbReference type="Gene3D" id="3.30.70.1050">
    <property type="entry name" value="Trigger factor ribosome-binding domain"/>
    <property type="match status" value="1"/>
</dbReference>
<dbReference type="InterPro" id="IPR001179">
    <property type="entry name" value="PPIase_FKBP_dom"/>
</dbReference>
<dbReference type="SUPFAM" id="SSF102735">
    <property type="entry name" value="Trigger factor ribosome-binding domain"/>
    <property type="match status" value="1"/>
</dbReference>
<dbReference type="NCBIfam" id="TIGR00115">
    <property type="entry name" value="tig"/>
    <property type="match status" value="1"/>
</dbReference>
<reference evidence="16" key="2">
    <citation type="submission" date="2022-01" db="EMBL/GenBank/DDBJ databases">
        <authorList>
            <person name="Zivanovic Y."/>
            <person name="Moreira D."/>
            <person name="Lopez-Garcia P."/>
        </authorList>
    </citation>
    <scope>NUCLEOTIDE SEQUENCE</scope>
    <source>
        <strain evidence="16">G9</strain>
    </source>
</reference>
<evidence type="ECO:0000259" key="13">
    <source>
        <dbReference type="Pfam" id="PF00254"/>
    </source>
</evidence>
<evidence type="ECO:0000313" key="17">
    <source>
        <dbReference type="Proteomes" id="UP001154265"/>
    </source>
</evidence>
<dbReference type="GO" id="GO:0003755">
    <property type="term" value="F:peptidyl-prolyl cis-trans isomerase activity"/>
    <property type="evidence" value="ECO:0007669"/>
    <property type="project" value="UniProtKB-EC"/>
</dbReference>
<dbReference type="RefSeq" id="WP_277865309.1">
    <property type="nucleotide sequence ID" value="NZ_JAKKUT010000001.1"/>
</dbReference>
<comment type="catalytic activity">
    <reaction evidence="1 11">
        <text>[protein]-peptidylproline (omega=180) = [protein]-peptidylproline (omega=0)</text>
        <dbReference type="Rhea" id="RHEA:16237"/>
        <dbReference type="Rhea" id="RHEA-COMP:10747"/>
        <dbReference type="Rhea" id="RHEA-COMP:10748"/>
        <dbReference type="ChEBI" id="CHEBI:83833"/>
        <dbReference type="ChEBI" id="CHEBI:83834"/>
        <dbReference type="EC" id="5.2.1.8"/>
    </reaction>
</comment>
<dbReference type="Pfam" id="PF05697">
    <property type="entry name" value="Trigger_N"/>
    <property type="match status" value="1"/>
</dbReference>
<feature type="domain" description="Trigger factor ribosome-binding bacterial" evidence="14">
    <location>
        <begin position="8"/>
        <end position="155"/>
    </location>
</feature>
<dbReference type="InterPro" id="IPR036611">
    <property type="entry name" value="Trigger_fac_ribosome-bd_sf"/>
</dbReference>
<keyword evidence="17" id="KW-1185">Reference proteome</keyword>
<evidence type="ECO:0000256" key="10">
    <source>
        <dbReference type="ARBA" id="ARBA00029986"/>
    </source>
</evidence>
<dbReference type="InterPro" id="IPR008880">
    <property type="entry name" value="Trigger_fac_C"/>
</dbReference>
<dbReference type="InterPro" id="IPR005215">
    <property type="entry name" value="Trig_fac"/>
</dbReference>
<evidence type="ECO:0000256" key="6">
    <source>
        <dbReference type="ARBA" id="ARBA00023110"/>
    </source>
</evidence>
<dbReference type="InterPro" id="IPR008881">
    <property type="entry name" value="Trigger_fac_ribosome-bd_bac"/>
</dbReference>
<evidence type="ECO:0000256" key="2">
    <source>
        <dbReference type="ARBA" id="ARBA00005464"/>
    </source>
</evidence>
<dbReference type="Gene3D" id="3.10.50.40">
    <property type="match status" value="1"/>
</dbReference>
<comment type="domain">
    <text evidence="11">Consists of 3 domains; the N-terminus binds the ribosome, the middle domain has PPIase activity, while the C-terminus has intrinsic chaperone activity on its own.</text>
</comment>
<evidence type="ECO:0000256" key="1">
    <source>
        <dbReference type="ARBA" id="ARBA00000971"/>
    </source>
</evidence>
<dbReference type="InterPro" id="IPR046357">
    <property type="entry name" value="PPIase_dom_sf"/>
</dbReference>
<keyword evidence="9 11" id="KW-0131">Cell cycle</keyword>
<accession>A0ABT6ETZ9</accession>
<evidence type="ECO:0000256" key="11">
    <source>
        <dbReference type="HAMAP-Rule" id="MF_00303"/>
    </source>
</evidence>
<evidence type="ECO:0000256" key="12">
    <source>
        <dbReference type="SAM" id="MobiDB-lite"/>
    </source>
</evidence>
<dbReference type="PANTHER" id="PTHR30560">
    <property type="entry name" value="TRIGGER FACTOR CHAPERONE AND PEPTIDYL-PROLYL CIS/TRANS ISOMERASE"/>
    <property type="match status" value="1"/>
</dbReference>
<dbReference type="InterPro" id="IPR037041">
    <property type="entry name" value="Trigger_fac_C_sf"/>
</dbReference>
<protein>
    <recommendedName>
        <fullName evidence="4 11">Trigger factor</fullName>
        <shortName evidence="11">TF</shortName>
        <ecNumber evidence="3 11">5.2.1.8</ecNumber>
    </recommendedName>
    <alternativeName>
        <fullName evidence="10 11">PPIase</fullName>
    </alternativeName>
</protein>
<evidence type="ECO:0000256" key="8">
    <source>
        <dbReference type="ARBA" id="ARBA00023235"/>
    </source>
</evidence>
<keyword evidence="5 11" id="KW-0132">Cell division</keyword>
<evidence type="ECO:0000313" key="16">
    <source>
        <dbReference type="EMBL" id="MDG2989383.1"/>
    </source>
</evidence>
<dbReference type="Proteomes" id="UP001154265">
    <property type="component" value="Unassembled WGS sequence"/>
</dbReference>
<keyword evidence="6 11" id="KW-0697">Rotamase</keyword>
<feature type="compositionally biased region" description="Acidic residues" evidence="12">
    <location>
        <begin position="440"/>
        <end position="453"/>
    </location>
</feature>
<keyword evidence="7 11" id="KW-0143">Chaperone</keyword>
<dbReference type="Pfam" id="PF00254">
    <property type="entry name" value="FKBP_C"/>
    <property type="match status" value="1"/>
</dbReference>
<feature type="region of interest" description="Disordered" evidence="12">
    <location>
        <begin position="437"/>
        <end position="519"/>
    </location>
</feature>
<gene>
    <name evidence="11 16" type="primary">tig</name>
    <name evidence="16" type="ORF">L3556_00330</name>
</gene>
<dbReference type="Gene3D" id="1.10.3120.10">
    <property type="entry name" value="Trigger factor, C-terminal domain"/>
    <property type="match status" value="1"/>
</dbReference>
<dbReference type="SUPFAM" id="SSF54534">
    <property type="entry name" value="FKBP-like"/>
    <property type="match status" value="1"/>
</dbReference>
<feature type="domain" description="Trigger factor C-terminal" evidence="15">
    <location>
        <begin position="280"/>
        <end position="433"/>
    </location>
</feature>
<dbReference type="PANTHER" id="PTHR30560:SF3">
    <property type="entry name" value="TRIGGER FACTOR-LIKE PROTEIN TIG, CHLOROPLASTIC"/>
    <property type="match status" value="1"/>
</dbReference>